<proteinExistence type="predicted"/>
<dbReference type="EMBL" id="JACHVX010000003">
    <property type="protein sequence ID" value="MBB2923741.1"/>
    <property type="molecule type" value="Genomic_DNA"/>
</dbReference>
<dbReference type="Proteomes" id="UP000518206">
    <property type="component" value="Unassembled WGS sequence"/>
</dbReference>
<reference evidence="1 2" key="1">
    <citation type="submission" date="2020-08" db="EMBL/GenBank/DDBJ databases">
        <title>The Agave Microbiome: Exploring the role of microbial communities in plant adaptations to desert environments.</title>
        <authorList>
            <person name="Partida-Martinez L.P."/>
        </authorList>
    </citation>
    <scope>NUCLEOTIDE SEQUENCE [LARGE SCALE GENOMIC DNA]</scope>
    <source>
        <strain evidence="1 2">RAS26</strain>
    </source>
</reference>
<organism evidence="1 2">
    <name type="scientific">Cellulomonas cellasea</name>
    <dbReference type="NCBI Taxonomy" id="43670"/>
    <lineage>
        <taxon>Bacteria</taxon>
        <taxon>Bacillati</taxon>
        <taxon>Actinomycetota</taxon>
        <taxon>Actinomycetes</taxon>
        <taxon>Micrococcales</taxon>
        <taxon>Cellulomonadaceae</taxon>
        <taxon>Cellulomonas</taxon>
    </lineage>
</organism>
<dbReference type="RefSeq" id="WP_183296537.1">
    <property type="nucleotide sequence ID" value="NZ_JACHVX010000003.1"/>
</dbReference>
<sequence>MRTAGPRARVSFGQLQLANGAVEDRLLVSLLAGGDGMRLEGDEDLASSFVAWVTGRPGFPVDGSSVLIDWAGELLPLRPGMAANELRAAFVG</sequence>
<name>A0A7W4YCP6_9CELL</name>
<gene>
    <name evidence="1" type="ORF">FHR80_002666</name>
</gene>
<accession>A0A7W4YCP6</accession>
<reference evidence="1 2" key="2">
    <citation type="submission" date="2020-08" db="EMBL/GenBank/DDBJ databases">
        <authorList>
            <person name="Partida-Martinez L."/>
            <person name="Huntemann M."/>
            <person name="Clum A."/>
            <person name="Wang J."/>
            <person name="Palaniappan K."/>
            <person name="Ritter S."/>
            <person name="Chen I.-M."/>
            <person name="Stamatis D."/>
            <person name="Reddy T."/>
            <person name="O'Malley R."/>
            <person name="Daum C."/>
            <person name="Shapiro N."/>
            <person name="Ivanova N."/>
            <person name="Kyrpides N."/>
            <person name="Woyke T."/>
        </authorList>
    </citation>
    <scope>NUCLEOTIDE SEQUENCE [LARGE SCALE GENOMIC DNA]</scope>
    <source>
        <strain evidence="1 2">RAS26</strain>
    </source>
</reference>
<evidence type="ECO:0000313" key="1">
    <source>
        <dbReference type="EMBL" id="MBB2923741.1"/>
    </source>
</evidence>
<comment type="caution">
    <text evidence="1">The sequence shown here is derived from an EMBL/GenBank/DDBJ whole genome shotgun (WGS) entry which is preliminary data.</text>
</comment>
<protein>
    <submittedName>
        <fullName evidence="1">Uncharacterized protein</fullName>
    </submittedName>
</protein>
<evidence type="ECO:0000313" key="2">
    <source>
        <dbReference type="Proteomes" id="UP000518206"/>
    </source>
</evidence>
<dbReference type="AlphaFoldDB" id="A0A7W4YCP6"/>